<evidence type="ECO:0000259" key="7">
    <source>
        <dbReference type="Pfam" id="PF09924"/>
    </source>
</evidence>
<dbReference type="InterPro" id="IPR016181">
    <property type="entry name" value="Acyl_CoA_acyltransferase"/>
</dbReference>
<evidence type="ECO:0000313" key="9">
    <source>
        <dbReference type="Proteomes" id="UP000649829"/>
    </source>
</evidence>
<feature type="transmembrane region" description="Helical" evidence="6">
    <location>
        <begin position="95"/>
        <end position="116"/>
    </location>
</feature>
<evidence type="ECO:0000256" key="4">
    <source>
        <dbReference type="ARBA" id="ARBA00022989"/>
    </source>
</evidence>
<comment type="subcellular location">
    <subcellularLocation>
        <location evidence="1">Cell membrane</location>
        <topology evidence="1">Multi-pass membrane protein</topology>
    </subcellularLocation>
</comment>
<gene>
    <name evidence="8" type="ORF">GCM10011534_10740</name>
</gene>
<evidence type="ECO:0000256" key="6">
    <source>
        <dbReference type="SAM" id="Phobius"/>
    </source>
</evidence>
<dbReference type="GO" id="GO:0005886">
    <property type="term" value="C:plasma membrane"/>
    <property type="evidence" value="ECO:0007669"/>
    <property type="project" value="UniProtKB-SubCell"/>
</dbReference>
<dbReference type="Proteomes" id="UP000649829">
    <property type="component" value="Unassembled WGS sequence"/>
</dbReference>
<dbReference type="Gene3D" id="3.40.630.30">
    <property type="match status" value="1"/>
</dbReference>
<dbReference type="EMBL" id="BMLF01000001">
    <property type="protein sequence ID" value="GGL90439.1"/>
    <property type="molecule type" value="Genomic_DNA"/>
</dbReference>
<reference evidence="8" key="1">
    <citation type="journal article" date="2014" name="Int. J. Syst. Evol. Microbiol.">
        <title>Complete genome sequence of Corynebacterium casei LMG S-19264T (=DSM 44701T), isolated from a smear-ripened cheese.</title>
        <authorList>
            <consortium name="US DOE Joint Genome Institute (JGI-PGF)"/>
            <person name="Walter F."/>
            <person name="Albersmeier A."/>
            <person name="Kalinowski J."/>
            <person name="Ruckert C."/>
        </authorList>
    </citation>
    <scope>NUCLEOTIDE SEQUENCE</scope>
    <source>
        <strain evidence="8">CGMCC 1.6293</strain>
    </source>
</reference>
<keyword evidence="4 6" id="KW-1133">Transmembrane helix</keyword>
<feature type="transmembrane region" description="Helical" evidence="6">
    <location>
        <begin position="229"/>
        <end position="252"/>
    </location>
</feature>
<evidence type="ECO:0000256" key="1">
    <source>
        <dbReference type="ARBA" id="ARBA00004651"/>
    </source>
</evidence>
<dbReference type="InterPro" id="IPR051211">
    <property type="entry name" value="PG_lysyltransferase"/>
</dbReference>
<dbReference type="GO" id="GO:0016755">
    <property type="term" value="F:aminoacyltransferase activity"/>
    <property type="evidence" value="ECO:0007669"/>
    <property type="project" value="TreeGrafter"/>
</dbReference>
<dbReference type="PANTHER" id="PTHR34697">
    <property type="entry name" value="PHOSPHATIDYLGLYCEROL LYSYLTRANSFERASE"/>
    <property type="match status" value="1"/>
</dbReference>
<keyword evidence="9" id="KW-1185">Reference proteome</keyword>
<dbReference type="Pfam" id="PF09924">
    <property type="entry name" value="LPG_synthase_C"/>
    <property type="match status" value="1"/>
</dbReference>
<reference evidence="8" key="2">
    <citation type="submission" date="2020-09" db="EMBL/GenBank/DDBJ databases">
        <authorList>
            <person name="Sun Q."/>
            <person name="Zhou Y."/>
        </authorList>
    </citation>
    <scope>NUCLEOTIDE SEQUENCE</scope>
    <source>
        <strain evidence="8">CGMCC 1.6293</strain>
    </source>
</reference>
<evidence type="ECO:0000313" key="8">
    <source>
        <dbReference type="EMBL" id="GGL90439.1"/>
    </source>
</evidence>
<dbReference type="InterPro" id="IPR024320">
    <property type="entry name" value="LPG_synthase_C"/>
</dbReference>
<keyword evidence="5 6" id="KW-0472">Membrane</keyword>
<dbReference type="PANTHER" id="PTHR34697:SF2">
    <property type="entry name" value="PHOSPHATIDYLGLYCEROL LYSYLTRANSFERASE"/>
    <property type="match status" value="1"/>
</dbReference>
<name>A0A917WBJ4_9RHOB</name>
<feature type="transmembrane region" description="Helical" evidence="6">
    <location>
        <begin position="201"/>
        <end position="222"/>
    </location>
</feature>
<feature type="domain" description="Phosphatidylglycerol lysyltransferase C-terminal" evidence="7">
    <location>
        <begin position="348"/>
        <end position="590"/>
    </location>
</feature>
<evidence type="ECO:0000256" key="5">
    <source>
        <dbReference type="ARBA" id="ARBA00023136"/>
    </source>
</evidence>
<keyword evidence="3 6" id="KW-0812">Transmembrane</keyword>
<sequence>MWDMMRQRARAVAAQRIIRVAGPLGFGAICLMLLGDRLSGIEAQAVLSTLREVHPLQWLAALAATWVSFWAVGRYDAVVHGSLGTGIARREAMRAGAAAIALAQVLGLGVVTGALARWRMLPGLSAFDAARVSGAVALSFLAGWAVVAAAAELLLPSGIMPWAVALAILGLAAALAVLAVLRGEVRLRGRRIRLPSLPAMTTILGLTALDTIAAALALHSLLPAETAPGLAAILPAYLMALGAALLTGTPGGVGPFELALLTLLPQVPEADLLAGILGFRLVYYALPACLALIVLARPLPPRAADPGAGRLSPAPPAGIATAPRAELGIARQNGACGLAARGSEAAVVETGQAFVLLFAAAHGPLPPLLPALAALARDRTRVACAYKIAARDACLARQVGWRVARIADEAVLDLARFTFDHPARSQLRRKLRKAEKAGLTIRRAEALPLADMAAVDRAWTARHGTARGVTMGVFSPAYLRGQTVWLAERDGALVAFVTFHRGRTEWTLDLMRHGDTLPDGTMHALVAAAIAEAQAAGVPRLSLAALPAVPAGEGPLTARLRAAIARRGGGEGLTRFKTAFHPRRAPLYAAAPGPAALALALADLALSVHRPPPPAIAFAPAT</sequence>
<keyword evidence="2" id="KW-1003">Cell membrane</keyword>
<evidence type="ECO:0000256" key="2">
    <source>
        <dbReference type="ARBA" id="ARBA00022475"/>
    </source>
</evidence>
<protein>
    <recommendedName>
        <fullName evidence="7">Phosphatidylglycerol lysyltransferase C-terminal domain-containing protein</fullName>
    </recommendedName>
</protein>
<feature type="transmembrane region" description="Helical" evidence="6">
    <location>
        <begin position="136"/>
        <end position="155"/>
    </location>
</feature>
<dbReference type="AlphaFoldDB" id="A0A917WBJ4"/>
<dbReference type="SUPFAM" id="SSF55729">
    <property type="entry name" value="Acyl-CoA N-acyltransferases (Nat)"/>
    <property type="match status" value="1"/>
</dbReference>
<feature type="transmembrane region" description="Helical" evidence="6">
    <location>
        <begin position="162"/>
        <end position="181"/>
    </location>
</feature>
<dbReference type="GO" id="GO:0055091">
    <property type="term" value="P:phospholipid homeostasis"/>
    <property type="evidence" value="ECO:0007669"/>
    <property type="project" value="TreeGrafter"/>
</dbReference>
<proteinExistence type="predicted"/>
<feature type="transmembrane region" description="Helical" evidence="6">
    <location>
        <begin position="272"/>
        <end position="295"/>
    </location>
</feature>
<evidence type="ECO:0000256" key="3">
    <source>
        <dbReference type="ARBA" id="ARBA00022692"/>
    </source>
</evidence>
<comment type="caution">
    <text evidence="8">The sequence shown here is derived from an EMBL/GenBank/DDBJ whole genome shotgun (WGS) entry which is preliminary data.</text>
</comment>
<accession>A0A917WBJ4</accession>
<organism evidence="8 9">
    <name type="scientific">Pseudooceanicola nanhaiensis</name>
    <dbReference type="NCBI Taxonomy" id="375761"/>
    <lineage>
        <taxon>Bacteria</taxon>
        <taxon>Pseudomonadati</taxon>
        <taxon>Pseudomonadota</taxon>
        <taxon>Alphaproteobacteria</taxon>
        <taxon>Rhodobacterales</taxon>
        <taxon>Paracoccaceae</taxon>
        <taxon>Pseudooceanicola</taxon>
    </lineage>
</organism>